<comment type="caution">
    <text evidence="1">The sequence shown here is derived from an EMBL/GenBank/DDBJ whole genome shotgun (WGS) entry which is preliminary data.</text>
</comment>
<gene>
    <name evidence="1" type="ORF">GCM10010993_00840</name>
</gene>
<dbReference type="Proteomes" id="UP000635885">
    <property type="component" value="Unassembled WGS sequence"/>
</dbReference>
<keyword evidence="2" id="KW-1185">Reference proteome</keyword>
<accession>A0ABQ1LJQ3</accession>
<organism evidence="1 2">
    <name type="scientific">Belliella aquatica</name>
    <dbReference type="NCBI Taxonomy" id="1323734"/>
    <lineage>
        <taxon>Bacteria</taxon>
        <taxon>Pseudomonadati</taxon>
        <taxon>Bacteroidota</taxon>
        <taxon>Cytophagia</taxon>
        <taxon>Cytophagales</taxon>
        <taxon>Cyclobacteriaceae</taxon>
        <taxon>Belliella</taxon>
    </lineage>
</organism>
<evidence type="ECO:0000313" key="2">
    <source>
        <dbReference type="Proteomes" id="UP000635885"/>
    </source>
</evidence>
<name>A0ABQ1LJQ3_9BACT</name>
<sequence length="305" mass="34956">MQMIKFKLPLFMKFYCPIILLILIGCSKPSKNNSSESHIIFEPNKTVKVQINSIKKDLKELKNPITISGEDGKYIFVIEDNKIPTGECLIHIFNPRNLELVSKKGVVGFGPNEMPNVSLIDLGFNKNTFLAYSSIDKKMSEYNITDNNPFSIEQYKQSENLISLIRMISTSDSTFLGISSDDQNRLVEYNKKGERIAGYGNWEIIDSKYEMDNFLIGSLNAGWFTCDESKRYFVKASISRDRLEIFDYHNKKFTIVDGPETKLPKFEIVGSTNNSRLIFDSQNPYRYRDVSITAKNDEVDPLLTI</sequence>
<reference evidence="2" key="1">
    <citation type="journal article" date="2019" name="Int. J. Syst. Evol. Microbiol.">
        <title>The Global Catalogue of Microorganisms (GCM) 10K type strain sequencing project: providing services to taxonomists for standard genome sequencing and annotation.</title>
        <authorList>
            <consortium name="The Broad Institute Genomics Platform"/>
            <consortium name="The Broad Institute Genome Sequencing Center for Infectious Disease"/>
            <person name="Wu L."/>
            <person name="Ma J."/>
        </authorList>
    </citation>
    <scope>NUCLEOTIDE SEQUENCE [LARGE SCALE GENOMIC DNA]</scope>
    <source>
        <strain evidence="2">CGMCC 1.12479</strain>
    </source>
</reference>
<proteinExistence type="predicted"/>
<dbReference type="PROSITE" id="PS51257">
    <property type="entry name" value="PROKAR_LIPOPROTEIN"/>
    <property type="match status" value="1"/>
</dbReference>
<protein>
    <submittedName>
        <fullName evidence="1">Uncharacterized protein</fullName>
    </submittedName>
</protein>
<dbReference type="EMBL" id="BMFD01000001">
    <property type="protein sequence ID" value="GGC25584.1"/>
    <property type="molecule type" value="Genomic_DNA"/>
</dbReference>
<evidence type="ECO:0000313" key="1">
    <source>
        <dbReference type="EMBL" id="GGC25584.1"/>
    </source>
</evidence>